<feature type="chain" id="PRO_5020682288" description="Receptor ligand binding region domain-containing protein" evidence="5">
    <location>
        <begin position="20"/>
        <end position="437"/>
    </location>
</feature>
<name>A0A4U5MKR5_STECR</name>
<evidence type="ECO:0000313" key="8">
    <source>
        <dbReference type="Proteomes" id="UP000298663"/>
    </source>
</evidence>
<accession>A0A4U5MKR5</accession>
<evidence type="ECO:0000256" key="4">
    <source>
        <dbReference type="ARBA" id="ARBA00023136"/>
    </source>
</evidence>
<keyword evidence="2" id="KW-0812">Transmembrane</keyword>
<feature type="signal peptide" evidence="5">
    <location>
        <begin position="1"/>
        <end position="19"/>
    </location>
</feature>
<dbReference type="AlphaFoldDB" id="A0A4U5MKR5"/>
<dbReference type="Gene3D" id="3.40.50.2300">
    <property type="match status" value="2"/>
</dbReference>
<feature type="domain" description="Receptor ligand binding region" evidence="6">
    <location>
        <begin position="54"/>
        <end position="414"/>
    </location>
</feature>
<dbReference type="OrthoDB" id="5851278at2759"/>
<evidence type="ECO:0000256" key="2">
    <source>
        <dbReference type="ARBA" id="ARBA00022692"/>
    </source>
</evidence>
<keyword evidence="8" id="KW-1185">Reference proteome</keyword>
<keyword evidence="3" id="KW-1133">Transmembrane helix</keyword>
<dbReference type="SUPFAM" id="SSF53822">
    <property type="entry name" value="Periplasmic binding protein-like I"/>
    <property type="match status" value="1"/>
</dbReference>
<dbReference type="InterPro" id="IPR028082">
    <property type="entry name" value="Peripla_BP_I"/>
</dbReference>
<dbReference type="GO" id="GO:0007165">
    <property type="term" value="P:signal transduction"/>
    <property type="evidence" value="ECO:0007669"/>
    <property type="project" value="TreeGrafter"/>
</dbReference>
<comment type="subcellular location">
    <subcellularLocation>
        <location evidence="1">Membrane</location>
    </subcellularLocation>
</comment>
<dbReference type="EMBL" id="AZBU02000007">
    <property type="protein sequence ID" value="TKR69713.1"/>
    <property type="molecule type" value="Genomic_DNA"/>
</dbReference>
<dbReference type="CDD" id="cd06352">
    <property type="entry name" value="PBP1_NPR_GC-like"/>
    <property type="match status" value="1"/>
</dbReference>
<dbReference type="InterPro" id="IPR052612">
    <property type="entry name" value="ANP_Clearance_Receptor"/>
</dbReference>
<dbReference type="GO" id="GO:0016020">
    <property type="term" value="C:membrane"/>
    <property type="evidence" value="ECO:0007669"/>
    <property type="project" value="UniProtKB-SubCell"/>
</dbReference>
<sequence>MGWPLVILCGALVCKWATAQYTPYDKADVHIKIGMLIPRYSQELVPLIGYGRSASAVNVAMDRINNEGLLPGVNFTFVWRYEECDEHQAVGYTISLTLEEKIDVLVGPPCNAPALDVGILCGYYDMPLWLWGPTTSAELSNLPRYPTLATVTVNSYAIGVAICELMFQYAWKEMAVLYQVGGAEQRCTYLQQDLETAVNSFNGRITIAYRSDMGIHKDLSKVLDEVKTRARIVVACLTTAAEKRSFMLLAKDKGMTTSEYVYVLPEMDEIRLNMITSIWQADPKHPDGRDDEAHEAFKTALLIDYENEKSHAYMSNFSEEIIYKMTQWPFYCDAKCQDNPTGEAARYAGHLADSLYLYGLALNRSLKRDRVNGKKSGSVLLMDAVGSFEGFSGHVIIGDNGTRVPVFYVMGLNSTQQLQGFARIDMTETGYISVSEE</sequence>
<dbReference type="InterPro" id="IPR001828">
    <property type="entry name" value="ANF_lig-bd_rcpt"/>
</dbReference>
<protein>
    <recommendedName>
        <fullName evidence="6">Receptor ligand binding region domain-containing protein</fullName>
    </recommendedName>
</protein>
<evidence type="ECO:0000256" key="3">
    <source>
        <dbReference type="ARBA" id="ARBA00022989"/>
    </source>
</evidence>
<proteinExistence type="predicted"/>
<dbReference type="PANTHER" id="PTHR44755">
    <property type="entry name" value="NATRIURETIC PEPTIDE RECEPTOR 3-RELATED"/>
    <property type="match status" value="1"/>
</dbReference>
<evidence type="ECO:0000259" key="6">
    <source>
        <dbReference type="Pfam" id="PF01094"/>
    </source>
</evidence>
<dbReference type="PANTHER" id="PTHR44755:SF8">
    <property type="entry name" value="RECEPTOR LIGAND BINDING REGION DOMAIN-CONTAINING PROTEIN"/>
    <property type="match status" value="1"/>
</dbReference>
<dbReference type="GO" id="GO:0017046">
    <property type="term" value="F:peptide hormone binding"/>
    <property type="evidence" value="ECO:0007669"/>
    <property type="project" value="TreeGrafter"/>
</dbReference>
<evidence type="ECO:0000313" key="7">
    <source>
        <dbReference type="EMBL" id="TKR69713.1"/>
    </source>
</evidence>
<reference evidence="7 8" key="1">
    <citation type="journal article" date="2015" name="Genome Biol.">
        <title>Comparative genomics of Steinernema reveals deeply conserved gene regulatory networks.</title>
        <authorList>
            <person name="Dillman A.R."/>
            <person name="Macchietto M."/>
            <person name="Porter C.F."/>
            <person name="Rogers A."/>
            <person name="Williams B."/>
            <person name="Antoshechkin I."/>
            <person name="Lee M.M."/>
            <person name="Goodwin Z."/>
            <person name="Lu X."/>
            <person name="Lewis E.E."/>
            <person name="Goodrich-Blair H."/>
            <person name="Stock S.P."/>
            <person name="Adams B.J."/>
            <person name="Sternberg P.W."/>
            <person name="Mortazavi A."/>
        </authorList>
    </citation>
    <scope>NUCLEOTIDE SEQUENCE [LARGE SCALE GENOMIC DNA]</scope>
    <source>
        <strain evidence="7 8">ALL</strain>
    </source>
</reference>
<dbReference type="Pfam" id="PF01094">
    <property type="entry name" value="ANF_receptor"/>
    <property type="match status" value="1"/>
</dbReference>
<dbReference type="GO" id="GO:0038023">
    <property type="term" value="F:signaling receptor activity"/>
    <property type="evidence" value="ECO:0007669"/>
    <property type="project" value="TreeGrafter"/>
</dbReference>
<keyword evidence="4" id="KW-0472">Membrane</keyword>
<reference evidence="7 8" key="2">
    <citation type="journal article" date="2019" name="G3 (Bethesda)">
        <title>Hybrid Assembly of the Genome of the Entomopathogenic Nematode Steinernema carpocapsae Identifies the X-Chromosome.</title>
        <authorList>
            <person name="Serra L."/>
            <person name="Macchietto M."/>
            <person name="Macias-Munoz A."/>
            <person name="McGill C.J."/>
            <person name="Rodriguez I.M."/>
            <person name="Rodriguez B."/>
            <person name="Murad R."/>
            <person name="Mortazavi A."/>
        </authorList>
    </citation>
    <scope>NUCLEOTIDE SEQUENCE [LARGE SCALE GENOMIC DNA]</scope>
    <source>
        <strain evidence="7 8">ALL</strain>
    </source>
</reference>
<dbReference type="Proteomes" id="UP000298663">
    <property type="component" value="Unassembled WGS sequence"/>
</dbReference>
<comment type="caution">
    <text evidence="7">The sequence shown here is derived from an EMBL/GenBank/DDBJ whole genome shotgun (WGS) entry which is preliminary data.</text>
</comment>
<evidence type="ECO:0000256" key="5">
    <source>
        <dbReference type="SAM" id="SignalP"/>
    </source>
</evidence>
<gene>
    <name evidence="7" type="ORF">L596_021833</name>
</gene>
<evidence type="ECO:0000256" key="1">
    <source>
        <dbReference type="ARBA" id="ARBA00004370"/>
    </source>
</evidence>
<keyword evidence="5" id="KW-0732">Signal</keyword>
<dbReference type="STRING" id="34508.A0A4U5MKR5"/>
<organism evidence="7 8">
    <name type="scientific">Steinernema carpocapsae</name>
    <name type="common">Entomopathogenic nematode</name>
    <dbReference type="NCBI Taxonomy" id="34508"/>
    <lineage>
        <taxon>Eukaryota</taxon>
        <taxon>Metazoa</taxon>
        <taxon>Ecdysozoa</taxon>
        <taxon>Nematoda</taxon>
        <taxon>Chromadorea</taxon>
        <taxon>Rhabditida</taxon>
        <taxon>Tylenchina</taxon>
        <taxon>Panagrolaimomorpha</taxon>
        <taxon>Strongyloidoidea</taxon>
        <taxon>Steinernematidae</taxon>
        <taxon>Steinernema</taxon>
    </lineage>
</organism>